<evidence type="ECO:0000256" key="5">
    <source>
        <dbReference type="ARBA" id="ARBA00022438"/>
    </source>
</evidence>
<feature type="active site" description="Charge relay system" evidence="11">
    <location>
        <position position="47"/>
    </location>
</feature>
<reference evidence="18" key="1">
    <citation type="submission" date="2025-08" db="UniProtKB">
        <authorList>
            <consortium name="RefSeq"/>
        </authorList>
    </citation>
    <scope>IDENTIFICATION</scope>
</reference>
<dbReference type="GO" id="GO:0004252">
    <property type="term" value="F:serine-type endopeptidase activity"/>
    <property type="evidence" value="ECO:0007669"/>
    <property type="project" value="UniProtKB-UniRule"/>
</dbReference>
<dbReference type="AlphaFoldDB" id="A0A9U8E0U0"/>
<dbReference type="Pfam" id="PF12583">
    <property type="entry name" value="TPPII_C"/>
    <property type="match status" value="1"/>
</dbReference>
<evidence type="ECO:0000256" key="8">
    <source>
        <dbReference type="ARBA" id="ARBA00022825"/>
    </source>
</evidence>
<accession>A0A9U8E0U0</accession>
<dbReference type="GeneID" id="106056392"/>
<dbReference type="InterPro" id="IPR022229">
    <property type="entry name" value="TPPII_Ig-like-2"/>
</dbReference>
<dbReference type="Gene3D" id="3.40.50.200">
    <property type="entry name" value="Peptidase S8/S53 domain"/>
    <property type="match status" value="2"/>
</dbReference>
<evidence type="ECO:0000256" key="2">
    <source>
        <dbReference type="ARBA" id="ARBA00011073"/>
    </source>
</evidence>
<comment type="catalytic activity">
    <reaction evidence="1">
        <text>Release of an N-terminal tripeptide from a polypeptide.</text>
        <dbReference type="EC" id="3.4.14.10"/>
    </reaction>
</comment>
<proteinExistence type="inferred from homology"/>
<dbReference type="GO" id="GO:0004177">
    <property type="term" value="F:aminopeptidase activity"/>
    <property type="evidence" value="ECO:0007669"/>
    <property type="project" value="UniProtKB-KW"/>
</dbReference>
<dbReference type="InterPro" id="IPR023828">
    <property type="entry name" value="Peptidase_S8_Ser-AS"/>
</dbReference>
<keyword evidence="8 11" id="KW-0720">Serine protease</keyword>
<feature type="domain" description="Tripeptidyl peptidase II second Ig-like" evidence="13">
    <location>
        <begin position="783"/>
        <end position="970"/>
    </location>
</feature>
<comment type="similarity">
    <text evidence="2 11">Belongs to the peptidase S8 family.</text>
</comment>
<dbReference type="Gene3D" id="1.25.40.710">
    <property type="match status" value="1"/>
</dbReference>
<dbReference type="GO" id="GO:0006508">
    <property type="term" value="P:proteolysis"/>
    <property type="evidence" value="ECO:0007669"/>
    <property type="project" value="UniProtKB-KW"/>
</dbReference>
<dbReference type="InterPro" id="IPR000209">
    <property type="entry name" value="Peptidase_S8/S53_dom"/>
</dbReference>
<protein>
    <recommendedName>
        <fullName evidence="4">Tripeptidyl-peptidase 2</fullName>
        <ecNumber evidence="3">3.4.14.10</ecNumber>
    </recommendedName>
    <alternativeName>
        <fullName evidence="9">Tripeptidyl aminopeptidase</fullName>
    </alternativeName>
    <alternativeName>
        <fullName evidence="10">Tripeptidyl-peptidase II</fullName>
    </alternativeName>
</protein>
<evidence type="ECO:0000256" key="9">
    <source>
        <dbReference type="ARBA" id="ARBA00032232"/>
    </source>
</evidence>
<keyword evidence="6 11" id="KW-0645">Protease</keyword>
<evidence type="ECO:0000256" key="3">
    <source>
        <dbReference type="ARBA" id="ARBA00012462"/>
    </source>
</evidence>
<dbReference type="InterPro" id="IPR046940">
    <property type="entry name" value="TPPII_Ig-like_sf"/>
</dbReference>
<dbReference type="GO" id="GO:0005829">
    <property type="term" value="C:cytosol"/>
    <property type="evidence" value="ECO:0007669"/>
    <property type="project" value="TreeGrafter"/>
</dbReference>
<feature type="active site" description="Charge relay system" evidence="11">
    <location>
        <position position="453"/>
    </location>
</feature>
<evidence type="ECO:0000259" key="16">
    <source>
        <dbReference type="Pfam" id="PF21316"/>
    </source>
</evidence>
<dbReference type="PANTHER" id="PTHR43806:SF14">
    <property type="entry name" value="TRIPEPTIDYL-PEPTIDASE 2"/>
    <property type="match status" value="1"/>
</dbReference>
<evidence type="ECO:0000259" key="13">
    <source>
        <dbReference type="Pfam" id="PF12580"/>
    </source>
</evidence>
<feature type="active site" description="Charge relay system" evidence="11">
    <location>
        <position position="268"/>
    </location>
</feature>
<evidence type="ECO:0000256" key="1">
    <source>
        <dbReference type="ARBA" id="ARBA00001910"/>
    </source>
</evidence>
<evidence type="ECO:0000259" key="14">
    <source>
        <dbReference type="Pfam" id="PF12583"/>
    </source>
</evidence>
<keyword evidence="5" id="KW-0031">Aminopeptidase</keyword>
<dbReference type="Proteomes" id="UP001165740">
    <property type="component" value="Chromosome 15"/>
</dbReference>
<dbReference type="FunFam" id="3.40.50.200:FF:000009">
    <property type="entry name" value="tripeptidyl-peptidase 2 isoform X1"/>
    <property type="match status" value="1"/>
</dbReference>
<dbReference type="InterPro" id="IPR046939">
    <property type="entry name" value="TPPII_C_sf"/>
</dbReference>
<feature type="domain" description="Tripeptidyl-peptidase II galactose-binding" evidence="16">
    <location>
        <begin position="660"/>
        <end position="748"/>
    </location>
</feature>
<dbReference type="SUPFAM" id="SSF52743">
    <property type="entry name" value="Subtilisin-like"/>
    <property type="match status" value="1"/>
</dbReference>
<feature type="domain" description="Peptidase S8/S53" evidence="12">
    <location>
        <begin position="38"/>
        <end position="495"/>
    </location>
</feature>
<evidence type="ECO:0000256" key="6">
    <source>
        <dbReference type="ARBA" id="ARBA00022670"/>
    </source>
</evidence>
<dbReference type="PROSITE" id="PS51892">
    <property type="entry name" value="SUBTILASE"/>
    <property type="match status" value="1"/>
</dbReference>
<organism evidence="17 18">
    <name type="scientific">Biomphalaria glabrata</name>
    <name type="common">Bloodfluke planorb</name>
    <name type="synonym">Freshwater snail</name>
    <dbReference type="NCBI Taxonomy" id="6526"/>
    <lineage>
        <taxon>Eukaryota</taxon>
        <taxon>Metazoa</taxon>
        <taxon>Spiralia</taxon>
        <taxon>Lophotrochozoa</taxon>
        <taxon>Mollusca</taxon>
        <taxon>Gastropoda</taxon>
        <taxon>Heterobranchia</taxon>
        <taxon>Euthyneura</taxon>
        <taxon>Panpulmonata</taxon>
        <taxon>Hygrophila</taxon>
        <taxon>Lymnaeoidea</taxon>
        <taxon>Planorbidae</taxon>
        <taxon>Biomphalaria</taxon>
    </lineage>
</organism>
<dbReference type="InterPro" id="IPR034051">
    <property type="entry name" value="TPP_II_domain"/>
</dbReference>
<evidence type="ECO:0000256" key="10">
    <source>
        <dbReference type="ARBA" id="ARBA00075739"/>
    </source>
</evidence>
<dbReference type="Pfam" id="PF21316">
    <property type="entry name" value="TPPII_GBD"/>
    <property type="match status" value="1"/>
</dbReference>
<dbReference type="InterPro" id="IPR050131">
    <property type="entry name" value="Peptidase_S8_subtilisin-like"/>
</dbReference>
<evidence type="ECO:0000256" key="11">
    <source>
        <dbReference type="PROSITE-ProRule" id="PRU01240"/>
    </source>
</evidence>
<dbReference type="RefSeq" id="XP_013068572.2">
    <property type="nucleotide sequence ID" value="XM_013213118.2"/>
</dbReference>
<dbReference type="GO" id="GO:0008240">
    <property type="term" value="F:tripeptidyl-peptidase activity"/>
    <property type="evidence" value="ECO:0007669"/>
    <property type="project" value="UniProtKB-EC"/>
</dbReference>
<dbReference type="PANTHER" id="PTHR43806">
    <property type="entry name" value="PEPTIDASE S8"/>
    <property type="match status" value="1"/>
</dbReference>
<dbReference type="Pfam" id="PF21223">
    <property type="entry name" value="TPPII_Ig-like-1"/>
    <property type="match status" value="1"/>
</dbReference>
<dbReference type="PROSITE" id="PS00138">
    <property type="entry name" value="SUBTILASE_SER"/>
    <property type="match status" value="1"/>
</dbReference>
<evidence type="ECO:0000313" key="17">
    <source>
        <dbReference type="Proteomes" id="UP001165740"/>
    </source>
</evidence>
<dbReference type="PRINTS" id="PR00723">
    <property type="entry name" value="SUBTILISIN"/>
</dbReference>
<feature type="domain" description="Tripeptidyl peptidase II C-terminal" evidence="14">
    <location>
        <begin position="1021"/>
        <end position="1078"/>
    </location>
</feature>
<evidence type="ECO:0000256" key="4">
    <source>
        <dbReference type="ARBA" id="ARBA00020244"/>
    </source>
</evidence>
<name>A0A9U8E0U0_BIOGL</name>
<dbReference type="InterPro" id="IPR022232">
    <property type="entry name" value="TPPII_C_art"/>
</dbReference>
<dbReference type="Gene3D" id="2.60.40.3170">
    <property type="match status" value="1"/>
</dbReference>
<dbReference type="InterPro" id="IPR015500">
    <property type="entry name" value="Peptidase_S8_subtilisin-rel"/>
</dbReference>
<evidence type="ECO:0000259" key="15">
    <source>
        <dbReference type="Pfam" id="PF21223"/>
    </source>
</evidence>
<feature type="domain" description="Tripeptidyl-peptidase II first Ig-like" evidence="15">
    <location>
        <begin position="531"/>
        <end position="640"/>
    </location>
</feature>
<dbReference type="Pfam" id="PF12580">
    <property type="entry name" value="TPPII"/>
    <property type="match status" value="1"/>
</dbReference>
<keyword evidence="17" id="KW-1185">Reference proteome</keyword>
<dbReference type="InterPro" id="IPR048384">
    <property type="entry name" value="TPPII_GBD"/>
</dbReference>
<dbReference type="FunFam" id="3.40.50.200:FF:000003">
    <property type="entry name" value="Tripeptidyl peptidase 2"/>
    <property type="match status" value="1"/>
</dbReference>
<dbReference type="Pfam" id="PF00082">
    <property type="entry name" value="Peptidase_S8"/>
    <property type="match status" value="1"/>
</dbReference>
<dbReference type="EC" id="3.4.14.10" evidence="3"/>
<dbReference type="Gene3D" id="6.10.250.3080">
    <property type="match status" value="1"/>
</dbReference>
<sequence>MTVNMASTIIEPFPVDGILPKKETGATSFLTKYPEYDGRGVVIAILDTGVDPAAPGLKVTTDGKPKIIDLVDCTGAGDVDTSTVVTATDGVIVGLSGRKLNIPTTWVVPNGKFHIGIKLAHDLYPKPLKERVVEEKREKLWNPQHREAVTNALRNLESFDKAHPSCTSLEDKTQREDLQARVDILNSLDKKYPELGAVYDCIVFHDGEKWKACVDTSEKGDLQSCTLLSNFRESHEYGQLSQADMLTYSVNIYEEGNVLEIVTNAGAHGTHVACIAAGYFPDNKELNGIAPGAQIIGLKIGDTRLGSMETGTSLVRAMKYIMDHKVDLINYSYGEAAQVCNSGRVINLITQVVNEKGVIFVSSAGNNGPAISTVGTPGGTTSAVIAVGAYVTPQMMMAGYSMREPLPAMHYTWSSRGPAHDGALGVCVSAPGGAIASVPNWTLRGCQLMNGTSMSSPNACGSIALILSGLKASRVYISPFSVRRALENTAVKLEDVEVFAAGQGLVQVENAFSYCVKYQNSPGEHVQLTTQCSGNNRGIYLRELPQVTKPTEVTVSVEPLFQEQTDPQTKIDFNINFSLTCTQSWVQFPTSFLLMNASRTFTVKVDPRGLAEGIHYAEIRAFESENIERGPLIRIPITVVVPVRLVDLTNYTISTLGQSFKPGQILRRFIHVPFGASYAVLKLVSLDAEKSGRFLIHTLQISPQTAYKDHEFSKIVTLLERGEGIYAFSVLGDCTLELCVAKWWANLGDVTLDIHLSFYGAQLDAKYPVMHGGEGIARFDIISPLRSEDLNPSLSLKTVVSPLRPTDSKIRCLSTERDQLKDGRQIHAIDLTYTFHLPKATEVTPDCALLSDTLYTSEYESQMWVMYDGNKQYIAAGDAYPSRYVVKLEKNDFTILLHIRHEKRDMLEKLKDLVLLVKMKLHSPIALDLYSNWQAAITSGKKLSSFTLQKGSRQPIFVSQLPEDKLPKGCAPGWYFTGHLTLAKDEPGKPKSGSKFKYFVSELPNKSKVNGKKKEKEVKDSTKDKFTLESMTEAIRDLKISWLAKPPATASKSIFEELKKEFPKHLPVYIARLNALEAATESYTRAEESVLQEMISVGKEAVQCIDSDALLTYFGMKTDTRPDSAAIKSDMEKKKSWLIDILVKIGLAQAEIVLQKFSDSITSEDVNQTFSELSKWVDVTDNKQTFTFAWRHAVVLSQYGRALKILMKQQDERHSKDLEEKILELYKKLDWKHCQEYLEKTACIRYPASYQPF</sequence>
<evidence type="ECO:0000313" key="18">
    <source>
        <dbReference type="RefSeq" id="XP_013068572.2"/>
    </source>
</evidence>
<evidence type="ECO:0000256" key="7">
    <source>
        <dbReference type="ARBA" id="ARBA00022801"/>
    </source>
</evidence>
<dbReference type="InterPro" id="IPR036852">
    <property type="entry name" value="Peptidase_S8/S53_dom_sf"/>
</dbReference>
<dbReference type="CDD" id="cd04857">
    <property type="entry name" value="Peptidases_S8_Tripeptidyl_Aminopeptidase_II"/>
    <property type="match status" value="1"/>
</dbReference>
<dbReference type="InterPro" id="IPR048383">
    <property type="entry name" value="TPPII_Ig-like-1"/>
</dbReference>
<keyword evidence="7 11" id="KW-0378">Hydrolase</keyword>
<gene>
    <name evidence="18" type="primary">LOC106056392</name>
</gene>
<evidence type="ECO:0000259" key="12">
    <source>
        <dbReference type="Pfam" id="PF00082"/>
    </source>
</evidence>